<feature type="compositionally biased region" description="Pro residues" evidence="7">
    <location>
        <begin position="393"/>
        <end position="403"/>
    </location>
</feature>
<evidence type="ECO:0000259" key="10">
    <source>
        <dbReference type="PROSITE" id="PS50011"/>
    </source>
</evidence>
<feature type="compositionally biased region" description="Pro residues" evidence="7">
    <location>
        <begin position="348"/>
        <end position="358"/>
    </location>
</feature>
<feature type="region of interest" description="Disordered" evidence="7">
    <location>
        <begin position="170"/>
        <end position="209"/>
    </location>
</feature>
<feature type="binding site" evidence="6">
    <location>
        <position position="954"/>
    </location>
    <ligand>
        <name>ATP</name>
        <dbReference type="ChEBI" id="CHEBI:30616"/>
    </ligand>
</feature>
<evidence type="ECO:0000256" key="1">
    <source>
        <dbReference type="ARBA" id="ARBA00022527"/>
    </source>
</evidence>
<feature type="region of interest" description="Disordered" evidence="7">
    <location>
        <begin position="95"/>
        <end position="145"/>
    </location>
</feature>
<evidence type="ECO:0000256" key="6">
    <source>
        <dbReference type="PROSITE-ProRule" id="PRU10141"/>
    </source>
</evidence>
<evidence type="ECO:0000313" key="11">
    <source>
        <dbReference type="EMBL" id="KAK9947959.1"/>
    </source>
</evidence>
<feature type="compositionally biased region" description="Low complexity" evidence="7">
    <location>
        <begin position="556"/>
        <end position="569"/>
    </location>
</feature>
<dbReference type="Proteomes" id="UP001457282">
    <property type="component" value="Unassembled WGS sequence"/>
</dbReference>
<comment type="caution">
    <text evidence="11">The sequence shown here is derived from an EMBL/GenBank/DDBJ whole genome shotgun (WGS) entry which is preliminary data.</text>
</comment>
<dbReference type="PROSITE" id="PS00107">
    <property type="entry name" value="PROTEIN_KINASE_ATP"/>
    <property type="match status" value="1"/>
</dbReference>
<feature type="region of interest" description="Disordered" evidence="7">
    <location>
        <begin position="32"/>
        <end position="75"/>
    </location>
</feature>
<evidence type="ECO:0000256" key="4">
    <source>
        <dbReference type="ARBA" id="ARBA00022777"/>
    </source>
</evidence>
<organism evidence="11 12">
    <name type="scientific">Rubus argutus</name>
    <name type="common">Southern blackberry</name>
    <dbReference type="NCBI Taxonomy" id="59490"/>
    <lineage>
        <taxon>Eukaryota</taxon>
        <taxon>Viridiplantae</taxon>
        <taxon>Streptophyta</taxon>
        <taxon>Embryophyta</taxon>
        <taxon>Tracheophyta</taxon>
        <taxon>Spermatophyta</taxon>
        <taxon>Magnoliopsida</taxon>
        <taxon>eudicotyledons</taxon>
        <taxon>Gunneridae</taxon>
        <taxon>Pentapetalae</taxon>
        <taxon>rosids</taxon>
        <taxon>fabids</taxon>
        <taxon>Rosales</taxon>
        <taxon>Rosaceae</taxon>
        <taxon>Rosoideae</taxon>
        <taxon>Rosoideae incertae sedis</taxon>
        <taxon>Rubus</taxon>
    </lineage>
</organism>
<keyword evidence="3 6" id="KW-0547">Nucleotide-binding</keyword>
<feature type="compositionally biased region" description="Polar residues" evidence="7">
    <location>
        <begin position="278"/>
        <end position="287"/>
    </location>
</feature>
<dbReference type="PANTHER" id="PTHR47989">
    <property type="entry name" value="OS01G0750732 PROTEIN"/>
    <property type="match status" value="1"/>
</dbReference>
<feature type="signal peptide" evidence="9">
    <location>
        <begin position="1"/>
        <end position="20"/>
    </location>
</feature>
<keyword evidence="9" id="KW-0732">Signal</keyword>
<keyword evidence="4" id="KW-0418">Kinase</keyword>
<keyword evidence="8" id="KW-0812">Transmembrane</keyword>
<keyword evidence="1" id="KW-0723">Serine/threonine-protein kinase</keyword>
<feature type="domain" description="Protein kinase" evidence="10">
    <location>
        <begin position="926"/>
        <end position="1201"/>
    </location>
</feature>
<dbReference type="Pfam" id="PF07714">
    <property type="entry name" value="PK_Tyr_Ser-Thr"/>
    <property type="match status" value="1"/>
</dbReference>
<evidence type="ECO:0000256" key="7">
    <source>
        <dbReference type="SAM" id="MobiDB-lite"/>
    </source>
</evidence>
<feature type="chain" id="PRO_5043441575" description="Protein kinase domain-containing protein" evidence="9">
    <location>
        <begin position="21"/>
        <end position="1320"/>
    </location>
</feature>
<dbReference type="InterPro" id="IPR001245">
    <property type="entry name" value="Ser-Thr/Tyr_kinase_cat_dom"/>
</dbReference>
<feature type="compositionally biased region" description="Polar residues" evidence="7">
    <location>
        <begin position="375"/>
        <end position="384"/>
    </location>
</feature>
<feature type="compositionally biased region" description="Polar residues" evidence="7">
    <location>
        <begin position="53"/>
        <end position="68"/>
    </location>
</feature>
<dbReference type="SUPFAM" id="SSF56112">
    <property type="entry name" value="Protein kinase-like (PK-like)"/>
    <property type="match status" value="1"/>
</dbReference>
<name>A0AAW1YFR3_RUBAR</name>
<keyword evidence="8" id="KW-0472">Membrane</keyword>
<protein>
    <recommendedName>
        <fullName evidence="10">Protein kinase domain-containing protein</fullName>
    </recommendedName>
</protein>
<feature type="region of interest" description="Disordered" evidence="7">
    <location>
        <begin position="229"/>
        <end position="642"/>
    </location>
</feature>
<keyword evidence="12" id="KW-1185">Reference proteome</keyword>
<feature type="compositionally biased region" description="Low complexity" evidence="7">
    <location>
        <begin position="237"/>
        <end position="247"/>
    </location>
</feature>
<feature type="compositionally biased region" description="Pro residues" evidence="7">
    <location>
        <begin position="438"/>
        <end position="448"/>
    </location>
</feature>
<dbReference type="PROSITE" id="PS50011">
    <property type="entry name" value="PROTEIN_KINASE_DOM"/>
    <property type="match status" value="1"/>
</dbReference>
<feature type="compositionally biased region" description="Pro residues" evidence="7">
    <location>
        <begin position="259"/>
        <end position="270"/>
    </location>
</feature>
<feature type="compositionally biased region" description="Low complexity" evidence="7">
    <location>
        <begin position="596"/>
        <end position="622"/>
    </location>
</feature>
<dbReference type="GO" id="GO:0005524">
    <property type="term" value="F:ATP binding"/>
    <property type="evidence" value="ECO:0007669"/>
    <property type="project" value="UniProtKB-UniRule"/>
</dbReference>
<feature type="compositionally biased region" description="Polar residues" evidence="7">
    <location>
        <begin position="1280"/>
        <end position="1292"/>
    </location>
</feature>
<dbReference type="InterPro" id="IPR000719">
    <property type="entry name" value="Prot_kinase_dom"/>
</dbReference>
<accession>A0AAW1YFR3</accession>
<evidence type="ECO:0000256" key="5">
    <source>
        <dbReference type="ARBA" id="ARBA00022840"/>
    </source>
</evidence>
<dbReference type="PANTHER" id="PTHR47989:SF9">
    <property type="entry name" value="PROTEIN KINASE SUPERFAMILY PROTEIN"/>
    <property type="match status" value="1"/>
</dbReference>
<dbReference type="InterPro" id="IPR008271">
    <property type="entry name" value="Ser/Thr_kinase_AS"/>
</dbReference>
<dbReference type="GO" id="GO:0004674">
    <property type="term" value="F:protein serine/threonine kinase activity"/>
    <property type="evidence" value="ECO:0007669"/>
    <property type="project" value="UniProtKB-KW"/>
</dbReference>
<evidence type="ECO:0000256" key="2">
    <source>
        <dbReference type="ARBA" id="ARBA00022679"/>
    </source>
</evidence>
<dbReference type="PROSITE" id="PS00108">
    <property type="entry name" value="PROTEIN_KINASE_ST"/>
    <property type="match status" value="1"/>
</dbReference>
<dbReference type="InterPro" id="IPR017441">
    <property type="entry name" value="Protein_kinase_ATP_BS"/>
</dbReference>
<proteinExistence type="predicted"/>
<dbReference type="InterPro" id="IPR011009">
    <property type="entry name" value="Kinase-like_dom_sf"/>
</dbReference>
<dbReference type="Gene3D" id="1.10.510.10">
    <property type="entry name" value="Transferase(Phosphotransferase) domain 1"/>
    <property type="match status" value="1"/>
</dbReference>
<feature type="compositionally biased region" description="Pro residues" evidence="7">
    <location>
        <begin position="195"/>
        <end position="204"/>
    </location>
</feature>
<feature type="region of interest" description="Disordered" evidence="7">
    <location>
        <begin position="869"/>
        <end position="895"/>
    </location>
</feature>
<dbReference type="FunFam" id="1.10.510.10:FF:000051">
    <property type="entry name" value="Receptor-like serine/threonine-protein kinase ALE2"/>
    <property type="match status" value="1"/>
</dbReference>
<dbReference type="InterPro" id="IPR057597">
    <property type="entry name" value="ALE2_N"/>
</dbReference>
<keyword evidence="2" id="KW-0808">Transferase</keyword>
<feature type="transmembrane region" description="Helical" evidence="8">
    <location>
        <begin position="833"/>
        <end position="858"/>
    </location>
</feature>
<reference evidence="11 12" key="1">
    <citation type="journal article" date="2023" name="G3 (Bethesda)">
        <title>A chromosome-length genome assembly and annotation of blackberry (Rubus argutus, cv. 'Hillquist').</title>
        <authorList>
            <person name="Bruna T."/>
            <person name="Aryal R."/>
            <person name="Dudchenko O."/>
            <person name="Sargent D.J."/>
            <person name="Mead D."/>
            <person name="Buti M."/>
            <person name="Cavallini A."/>
            <person name="Hytonen T."/>
            <person name="Andres J."/>
            <person name="Pham M."/>
            <person name="Weisz D."/>
            <person name="Mascagni F."/>
            <person name="Usai G."/>
            <person name="Natali L."/>
            <person name="Bassil N."/>
            <person name="Fernandez G.E."/>
            <person name="Lomsadze A."/>
            <person name="Armour M."/>
            <person name="Olukolu B."/>
            <person name="Poorten T."/>
            <person name="Britton C."/>
            <person name="Davik J."/>
            <person name="Ashrafi H."/>
            <person name="Aiden E.L."/>
            <person name="Borodovsky M."/>
            <person name="Worthington M."/>
        </authorList>
    </citation>
    <scope>NUCLEOTIDE SEQUENCE [LARGE SCALE GENOMIC DNA]</scope>
    <source>
        <strain evidence="11">PI 553951</strain>
    </source>
</reference>
<evidence type="ECO:0000256" key="3">
    <source>
        <dbReference type="ARBA" id="ARBA00022741"/>
    </source>
</evidence>
<sequence>MVMTTFLQLVNLCVIGFALSLQGSTGLNLSPSPESLSVNPPIETASGPLPHSKSFSSNVPSPALQPNGSDLHPVPAMPPLMPSPVPPKIETQVPFLSPSTPAVLPPQNTAPPPLDVQSHASSVPPTTHLKKLPSPALQPNGSDLHPVPAMPPLMPPPVPPKIEAQVPFLSPSTPAVLPPQNTAPPPLDVQSHAPSVPPTAPPKKLPVKNGPVSVPVAPVSVATPSRNVAPISPVINSSTPETSPSSSHQRNAPDNKVPIPEPKAPAPVSSPPMASGPTSSVVHSTAPSIAPTILPVPVASPSKLPQNPPSSHPVTPGESPSTFPDPEISPVSSPPPSINQKKDGRPVVAPPYEAPKPSLPMGHTPVIAPSANKPVVSSPTPSTNWKRHKRPVVAPPNEAPKPSLPTVHTPAEAPSVHKPVVSSPIPSINRKSGRIPVAAPPYEAPKPSLPMGHTPAKAPSVHKPVVSSPSPSIHWKRGRAPVVAPPYQAPKPSLSTSHSPAKAPSVHKDVRHYKLAPAPSDSSVEPPSDKGYHSPASSPPSSLYKHHHTRNNITNPSAAPSYSVSPSTSKHQGPVLAPTSVETRRQRHYAPPPLYPGSSAPPSHLPVTPSPSHVSPTPSPSLKNASNYTKMPPIFSPSGSLSTSPKVPPLPLVRALPPPPPNEDCSSCADPLTNTPPGSPCMCVLPMQVGLRLSVPLYTFFPLVSELALEIAVGVFMEQSQVRVIGANAANQSPEKTVILIDLVPLGETFDSTTAFLTNQRFWHKQVVIKASYFGDYEVLYVRYPGLPPSPPSSDADVIDAGPYPGNDNNARAIKPLGVDVPKRRHNNGLSGGIIAIISLSTFVVVALCSAAAWVFLFKPRDRASQLSSTPRTLLPSIGKRSGTAGSMRDSRHSSASLSFGSSIATYTGSANTFSASDISRATNNFDPLRILGEGGFGLVYSGVLEDGTKVAVKVLKRDDQQGGREFLAEVEMLSRLHHRNLVKLIGICVEEHRCLVYELIPNGSVESHLHGIDKETAPLSWGSRMKIALGAARGLAYLHEDSSPRVIHRDFKSSNILLENDFTPKVSDFGLARTALDEENRHISTRVMGTFGYVAPEYAMTGHLLVKSDVYSYGVVLLELLSGRKPVDMSQPPGEENLVAWARPLLTSREGLEALVDQNLGSDVPFDSIAKVAAIASMCVQPEVSHRPFMGEVVQALKLVCNEFDEAKEIGSRSSSREDLSIDMAAASEQMPYPFQRQYSAPTYDSDLETDREASLWKLFSTSVRAGREDSESFRRHSSSGPLGTGRSKQFWQRPRSSGGSGSVSEHGFMLNLRRQGSH</sequence>
<evidence type="ECO:0000256" key="8">
    <source>
        <dbReference type="SAM" id="Phobius"/>
    </source>
</evidence>
<dbReference type="CDD" id="cd14066">
    <property type="entry name" value="STKc_IRAK"/>
    <property type="match status" value="1"/>
</dbReference>
<dbReference type="EMBL" id="JBEDUW010000001">
    <property type="protein sequence ID" value="KAK9947959.1"/>
    <property type="molecule type" value="Genomic_DNA"/>
</dbReference>
<feature type="region of interest" description="Disordered" evidence="7">
    <location>
        <begin position="1271"/>
        <end position="1320"/>
    </location>
</feature>
<dbReference type="FunFam" id="3.30.200.20:FF:000146">
    <property type="entry name" value="receptor-like serine/threonine-protein kinase ALE2"/>
    <property type="match status" value="1"/>
</dbReference>
<gene>
    <name evidence="11" type="ORF">M0R45_003553</name>
</gene>
<feature type="compositionally biased region" description="Low complexity" evidence="7">
    <location>
        <begin position="459"/>
        <end position="472"/>
    </location>
</feature>
<keyword evidence="5 6" id="KW-0067">ATP-binding</keyword>
<evidence type="ECO:0000313" key="12">
    <source>
        <dbReference type="Proteomes" id="UP001457282"/>
    </source>
</evidence>
<dbReference type="Pfam" id="PF23180">
    <property type="entry name" value="ALE2_N"/>
    <property type="match status" value="1"/>
</dbReference>
<evidence type="ECO:0000256" key="9">
    <source>
        <dbReference type="SAM" id="SignalP"/>
    </source>
</evidence>
<dbReference type="Gene3D" id="3.30.200.20">
    <property type="entry name" value="Phosphorylase Kinase, domain 1"/>
    <property type="match status" value="1"/>
</dbReference>
<keyword evidence="8" id="KW-1133">Transmembrane helix</keyword>